<dbReference type="HOGENOM" id="CLU_2079282_0_0_2"/>
<proteinExistence type="predicted"/>
<evidence type="ECO:0000313" key="2">
    <source>
        <dbReference type="Proteomes" id="UP000001400"/>
    </source>
</evidence>
<keyword evidence="2" id="KW-1185">Reference proteome</keyword>
<dbReference type="RefSeq" id="WP_008085556.1">
    <property type="nucleotide sequence ID" value="NC_013926.1"/>
</dbReference>
<dbReference type="KEGG" id="abi:Aboo_0050"/>
<dbReference type="OrthoDB" id="99813at2157"/>
<evidence type="ECO:0000313" key="1">
    <source>
        <dbReference type="EMBL" id="ADD07862.1"/>
    </source>
</evidence>
<dbReference type="STRING" id="439481.Aboo_0050"/>
<dbReference type="Proteomes" id="UP000001400">
    <property type="component" value="Chromosome"/>
</dbReference>
<reference evidence="1" key="1">
    <citation type="submission" date="2010-02" db="EMBL/GenBank/DDBJ databases">
        <title>Complete sequence of Aciduliprofundum boonei T469.</title>
        <authorList>
            <consortium name="US DOE Joint Genome Institute"/>
            <person name="Lucas S."/>
            <person name="Copeland A."/>
            <person name="Lapidus A."/>
            <person name="Cheng J.-F."/>
            <person name="Bruce D."/>
            <person name="Goodwin L."/>
            <person name="Pitluck S."/>
            <person name="Saunders E."/>
            <person name="Detter J.C."/>
            <person name="Han C."/>
            <person name="Tapia R."/>
            <person name="Land M."/>
            <person name="Hauser L."/>
            <person name="Kyrpides N."/>
            <person name="Mikhailova N."/>
            <person name="Flores G."/>
            <person name="Reysenbach A.-L."/>
            <person name="Woyke T."/>
        </authorList>
    </citation>
    <scope>NUCLEOTIDE SEQUENCE</scope>
    <source>
        <strain evidence="1">T469</strain>
    </source>
</reference>
<gene>
    <name evidence="1" type="ordered locus">Aboo_0050</name>
</gene>
<name>B5IFB1_ACIB4</name>
<sequence>MSEKKEDILKRAYLLGYEVGYYGHYESIGWVRRELRKLESLAKEEGIEYELWEVYRRGKEDSRKARSYEITEGKEIPVEDISVNIRAERTMIRAIRRQDRRIKTLSLPRFLKRRYHF</sequence>
<dbReference type="EMBL" id="CP001941">
    <property type="protein sequence ID" value="ADD07862.1"/>
    <property type="molecule type" value="Genomic_DNA"/>
</dbReference>
<dbReference type="AlphaFoldDB" id="B5IFB1"/>
<dbReference type="GeneID" id="8826985"/>
<organism evidence="1 2">
    <name type="scientific">Aciduliprofundum boonei (strain DSM 19572 / T469)</name>
    <dbReference type="NCBI Taxonomy" id="439481"/>
    <lineage>
        <taxon>Archaea</taxon>
        <taxon>Methanobacteriati</taxon>
        <taxon>Thermoplasmatota</taxon>
        <taxon>DHVE2 group</taxon>
        <taxon>Candidatus Aciduliprofundum</taxon>
    </lineage>
</organism>
<dbReference type="eggNOG" id="arCOG05803">
    <property type="taxonomic scope" value="Archaea"/>
</dbReference>
<protein>
    <submittedName>
        <fullName evidence="1">Uncharacterized protein</fullName>
    </submittedName>
</protein>
<accession>B5IFB1</accession>